<dbReference type="OrthoDB" id="336534at2"/>
<dbReference type="AlphaFoldDB" id="T0F2T3"/>
<comment type="caution">
    <text evidence="1">The sequence shown here is derived from an EMBL/GenBank/DDBJ whole genome shotgun (WGS) entry which is preliminary data.</text>
</comment>
<evidence type="ECO:0000313" key="1">
    <source>
        <dbReference type="EMBL" id="EQA45440.1"/>
    </source>
</evidence>
<accession>T0F2T3</accession>
<sequence length="102" mass="11946">MNLLEDVFKRNIRITLERRRHFEEDHPEMFGQDEKIAECLSQPDQVRISKADSSVELFYKLFEATPVGRKYLCAVIKNRGEDLFLVTAYFTDKVKEGVVLYG</sequence>
<evidence type="ECO:0000313" key="2">
    <source>
        <dbReference type="Proteomes" id="UP000015454"/>
    </source>
</evidence>
<reference evidence="1" key="1">
    <citation type="submission" date="2013-05" db="EMBL/GenBank/DDBJ databases">
        <authorList>
            <person name="Harkins D.M."/>
            <person name="Durkin A.S."/>
            <person name="Brinkac L.M."/>
            <person name="Haft D.H."/>
            <person name="Selengut J.D."/>
            <person name="Sanka R."/>
            <person name="DePew J."/>
            <person name="Purushe J."/>
            <person name="Hartskeerl R.A."/>
            <person name="Ahmed A."/>
            <person name="van der Linden H."/>
            <person name="Goris M.G.A."/>
            <person name="Vinetz J.M."/>
            <person name="Sutton G.G."/>
            <person name="Nierman W.C."/>
            <person name="Fouts D.E."/>
        </authorList>
    </citation>
    <scope>NUCLEOTIDE SEQUENCE [LARGE SCALE GENOMIC DNA]</scope>
    <source>
        <strain evidence="1">5399</strain>
    </source>
</reference>
<organism evidence="1 2">
    <name type="scientific">Leptospira broomii serovar Hurstbridge str. 5399</name>
    <dbReference type="NCBI Taxonomy" id="1049789"/>
    <lineage>
        <taxon>Bacteria</taxon>
        <taxon>Pseudomonadati</taxon>
        <taxon>Spirochaetota</taxon>
        <taxon>Spirochaetia</taxon>
        <taxon>Leptospirales</taxon>
        <taxon>Leptospiraceae</taxon>
        <taxon>Leptospira</taxon>
    </lineage>
</organism>
<gene>
    <name evidence="1" type="ORF">LEP1GSC050_2252</name>
</gene>
<proteinExistence type="predicted"/>
<dbReference type="RefSeq" id="WP_010570530.1">
    <property type="nucleotide sequence ID" value="NZ_AHMO02000008.1"/>
</dbReference>
<dbReference type="Proteomes" id="UP000015454">
    <property type="component" value="Unassembled WGS sequence"/>
</dbReference>
<name>T0F2T3_9LEPT</name>
<dbReference type="EMBL" id="AHMO02000008">
    <property type="protein sequence ID" value="EQA45440.1"/>
    <property type="molecule type" value="Genomic_DNA"/>
</dbReference>
<protein>
    <recommendedName>
        <fullName evidence="3">PF04365 family protein</fullName>
    </recommendedName>
</protein>
<keyword evidence="2" id="KW-1185">Reference proteome</keyword>
<evidence type="ECO:0008006" key="3">
    <source>
        <dbReference type="Google" id="ProtNLM"/>
    </source>
</evidence>